<dbReference type="GO" id="GO:0031663">
    <property type="term" value="P:lipopolysaccharide-mediated signaling pathway"/>
    <property type="evidence" value="ECO:0007669"/>
    <property type="project" value="TreeGrafter"/>
</dbReference>
<evidence type="ECO:0000256" key="5">
    <source>
        <dbReference type="ARBA" id="ARBA00006608"/>
    </source>
</evidence>
<evidence type="ECO:0000256" key="8">
    <source>
        <dbReference type="ARBA" id="ARBA00022677"/>
    </source>
</evidence>
<dbReference type="PROSITE" id="PS00518">
    <property type="entry name" value="ZF_RING_1"/>
    <property type="match status" value="1"/>
</dbReference>
<feature type="domain" description="TRAF-type" evidence="21">
    <location>
        <begin position="364"/>
        <end position="413"/>
    </location>
</feature>
<keyword evidence="12 17" id="KW-0863">Zinc-finger</keyword>
<dbReference type="Pfam" id="PF00097">
    <property type="entry name" value="zf-C3HC4"/>
    <property type="match status" value="1"/>
</dbReference>
<evidence type="ECO:0000256" key="17">
    <source>
        <dbReference type="PROSITE-ProRule" id="PRU00207"/>
    </source>
</evidence>
<dbReference type="PROSITE" id="PS50145">
    <property type="entry name" value="ZF_TRAF"/>
    <property type="match status" value="2"/>
</dbReference>
<dbReference type="UniPathway" id="UPA00143"/>
<dbReference type="Gene3D" id="3.30.40.10">
    <property type="entry name" value="Zinc/RING finger domain, C3HC4 (zinc finger)"/>
    <property type="match status" value="3"/>
</dbReference>
<keyword evidence="11" id="KW-0677">Repeat</keyword>
<dbReference type="PROSITE" id="PS50089">
    <property type="entry name" value="ZF_RING_2"/>
    <property type="match status" value="1"/>
</dbReference>
<feature type="compositionally biased region" description="Low complexity" evidence="18">
    <location>
        <begin position="449"/>
        <end position="460"/>
    </location>
</feature>
<dbReference type="EMBL" id="MN764226">
    <property type="protein sequence ID" value="QJS39794.1"/>
    <property type="molecule type" value="mRNA"/>
</dbReference>
<feature type="compositionally biased region" description="Basic and acidic residues" evidence="18">
    <location>
        <begin position="48"/>
        <end position="57"/>
    </location>
</feature>
<protein>
    <recommendedName>
        <fullName evidence="6">RING-type E3 ubiquitin transferase</fullName>
        <ecNumber evidence="6">2.3.2.27</ecNumber>
    </recommendedName>
    <alternativeName>
        <fullName evidence="16">E3 ubiquitin-protein ligase TRAF6</fullName>
    </alternativeName>
</protein>
<evidence type="ECO:0000256" key="6">
    <source>
        <dbReference type="ARBA" id="ARBA00012483"/>
    </source>
</evidence>
<keyword evidence="10 17" id="KW-0479">Metal-binding</keyword>
<dbReference type="InterPro" id="IPR049342">
    <property type="entry name" value="TRAF1-6_MATH_dom"/>
</dbReference>
<dbReference type="InterPro" id="IPR018957">
    <property type="entry name" value="Znf_C3HC4_RING-type"/>
</dbReference>
<feature type="region of interest" description="Disordered" evidence="18">
    <location>
        <begin position="1"/>
        <end position="65"/>
    </location>
</feature>
<comment type="catalytic activity">
    <reaction evidence="1">
        <text>S-ubiquitinyl-[E2 ubiquitin-conjugating enzyme]-L-cysteine + [acceptor protein]-L-lysine = [E2 ubiquitin-conjugating enzyme]-L-cysteine + N(6)-ubiquitinyl-[acceptor protein]-L-lysine.</text>
        <dbReference type="EC" id="2.3.2.27"/>
    </reaction>
</comment>
<comment type="similarity">
    <text evidence="5">Belongs to the TNF receptor-associated factor family. A subfamily.</text>
</comment>
<dbReference type="GO" id="GO:0016567">
    <property type="term" value="P:protein ubiquitination"/>
    <property type="evidence" value="ECO:0007669"/>
    <property type="project" value="UniProtKB-UniPathway"/>
</dbReference>
<dbReference type="CDD" id="cd16643">
    <property type="entry name" value="mRING-HC-C3HC3D_TRAF6"/>
    <property type="match status" value="1"/>
</dbReference>
<dbReference type="SMART" id="SM00184">
    <property type="entry name" value="RING"/>
    <property type="match status" value="1"/>
</dbReference>
<keyword evidence="8" id="KW-0551">Lipid droplet</keyword>
<evidence type="ECO:0000256" key="1">
    <source>
        <dbReference type="ARBA" id="ARBA00000900"/>
    </source>
</evidence>
<feature type="domain" description="TRAF-type" evidence="21">
    <location>
        <begin position="311"/>
        <end position="352"/>
    </location>
</feature>
<feature type="compositionally biased region" description="Gly residues" evidence="18">
    <location>
        <begin position="126"/>
        <end position="135"/>
    </location>
</feature>
<keyword evidence="14 17" id="KW-0862">Zinc</keyword>
<dbReference type="GO" id="GO:0141124">
    <property type="term" value="P:intracellular signaling cassette"/>
    <property type="evidence" value="ECO:0007669"/>
    <property type="project" value="UniProtKB-ARBA"/>
</dbReference>
<comment type="subcellular location">
    <subcellularLocation>
        <location evidence="4">Cytoplasm</location>
        <location evidence="4">Cell cortex</location>
    </subcellularLocation>
    <subcellularLocation>
        <location evidence="3">Lipid droplet</location>
    </subcellularLocation>
    <subcellularLocation>
        <location evidence="2">Nucleus</location>
    </subcellularLocation>
</comment>
<evidence type="ECO:0000256" key="14">
    <source>
        <dbReference type="ARBA" id="ARBA00022833"/>
    </source>
</evidence>
<feature type="region of interest" description="Disordered" evidence="18">
    <location>
        <begin position="449"/>
        <end position="485"/>
    </location>
</feature>
<dbReference type="SUPFAM" id="SSF49599">
    <property type="entry name" value="TRAF domain-like"/>
    <property type="match status" value="3"/>
</dbReference>
<feature type="region of interest" description="Disordered" evidence="18">
    <location>
        <begin position="112"/>
        <end position="147"/>
    </location>
</feature>
<dbReference type="InterPro" id="IPR008974">
    <property type="entry name" value="TRAF-like"/>
</dbReference>
<evidence type="ECO:0000256" key="3">
    <source>
        <dbReference type="ARBA" id="ARBA00004502"/>
    </source>
</evidence>
<dbReference type="InterPro" id="IPR001841">
    <property type="entry name" value="Znf_RING"/>
</dbReference>
<evidence type="ECO:0000256" key="12">
    <source>
        <dbReference type="ARBA" id="ARBA00022771"/>
    </source>
</evidence>
<dbReference type="SUPFAM" id="SSF57850">
    <property type="entry name" value="RING/U-box"/>
    <property type="match status" value="1"/>
</dbReference>
<dbReference type="InterPro" id="IPR013083">
    <property type="entry name" value="Znf_RING/FYVE/PHD"/>
</dbReference>
<sequence length="759" mass="83443">MKEARHRGPRSSVGGRLQGQRRGSKGAENRGPRSRCRCPRFEPPGARYDNEIPESEHQALTTLTTKQLYPRPELWRPSRSRFRQWGPRTGELRVVAASSAQVTGLRSLPRSELRALDAGPEAARGKGPGSPGRGCGRQARGRTASKSLGGSFCAGPIRAVGPRGTMSCGGGHEVDDEACCSARGLRTPGDTTDCSESGLSFHSVSGDDSATEAQGYEADFEPPLESKYECPICLMALREPVQTPCGHRFCRACILHSMRDAGPKCPVDNAVLHEGQLFPDNFAKREILSLTVRCPNKPCGHRGELRALQEHQLRCEYAQVPCVRCEMPVCRRDLAKHEEQECMRRIVTCLHCCEKMAYQDSKNHEQMCPLVVVNCKHCQQELIREQLGPHLEVDCQQAQVPCTFSPLGCEAQMVRSLLAAHMHEHTQVHMRLLANGLKILRIQVGQGAQPSSAAGSSAPPNSLSWLSSTSGGDVQTAGASRSQGSRDRAACDCAQELDRLREITRTLEERVILQLHQIRELSAKTDNQQGLLAEATRLVRSLEARVAESESRLCAGIFTWRVERFSRLLPGGLASGFASDGMHPDAPAVMHSSGFYTGVPGYRLCLRLQVLSGREGPAGAASPGVLLAGRQPHLALFVHLLQGDYDHRLPWPFNGRIRISVVDQCERDSVHVTEMMDADPQLSAFQRPSVHRNPKGFGYMNFMDIKTLHHRSYLRDDCLVVRCEVVTTLGPGGLQQQGLLLEDPPRPPNQPENVPHSMG</sequence>
<dbReference type="GO" id="GO:0005634">
    <property type="term" value="C:nucleus"/>
    <property type="evidence" value="ECO:0007669"/>
    <property type="project" value="UniProtKB-SubCell"/>
</dbReference>
<gene>
    <name evidence="22" type="primary">TRAF6</name>
</gene>
<dbReference type="GO" id="GO:0005938">
    <property type="term" value="C:cell cortex"/>
    <property type="evidence" value="ECO:0007669"/>
    <property type="project" value="UniProtKB-SubCell"/>
</dbReference>
<evidence type="ECO:0000256" key="9">
    <source>
        <dbReference type="ARBA" id="ARBA00022679"/>
    </source>
</evidence>
<organism evidence="22">
    <name type="scientific">Lethenteron reissneri</name>
    <name type="common">Far Eastern brook lamprey</name>
    <name type="synonym">Lampetra reissneri</name>
    <dbReference type="NCBI Taxonomy" id="7753"/>
    <lineage>
        <taxon>Eukaryota</taxon>
        <taxon>Metazoa</taxon>
        <taxon>Chordata</taxon>
        <taxon>Craniata</taxon>
        <taxon>Vertebrata</taxon>
        <taxon>Cyclostomata</taxon>
        <taxon>Hyperoartia</taxon>
        <taxon>Petromyzontiformes</taxon>
        <taxon>Petromyzontidae</taxon>
        <taxon>Lethenteron</taxon>
    </lineage>
</organism>
<keyword evidence="22" id="KW-0675">Receptor</keyword>
<evidence type="ECO:0000256" key="15">
    <source>
        <dbReference type="ARBA" id="ARBA00023242"/>
    </source>
</evidence>
<dbReference type="GO" id="GO:0045087">
    <property type="term" value="P:innate immune response"/>
    <property type="evidence" value="ECO:0007669"/>
    <property type="project" value="TreeGrafter"/>
</dbReference>
<evidence type="ECO:0000313" key="22">
    <source>
        <dbReference type="EMBL" id="QJS39794.1"/>
    </source>
</evidence>
<evidence type="ECO:0000256" key="4">
    <source>
        <dbReference type="ARBA" id="ARBA00004544"/>
    </source>
</evidence>
<keyword evidence="9" id="KW-0808">Transferase</keyword>
<reference evidence="22" key="1">
    <citation type="journal article" date="2020" name="Front. Immunol.">
        <title>Comprehensive Evolutionary Analysis of Lamprey TNFR-Associated Factors (TRAFs) and Receptor-Interacting Protein Kinase (RIPKs) and Insights Into the Functional Characterization of TRAF3/6 and RIPK1.</title>
        <authorList>
            <person name="Hou J."/>
            <person name="Pang Y."/>
            <person name="Li Q."/>
        </authorList>
    </citation>
    <scope>NUCLEOTIDE SEQUENCE</scope>
</reference>
<proteinExistence type="evidence at transcript level"/>
<dbReference type="PANTHER" id="PTHR10131:SF152">
    <property type="entry name" value="TNF RECEPTOR-ASSOCIATED FACTOR 6"/>
    <property type="match status" value="1"/>
</dbReference>
<feature type="zinc finger region" description="TRAF-type" evidence="17">
    <location>
        <begin position="311"/>
        <end position="352"/>
    </location>
</feature>
<evidence type="ECO:0000256" key="7">
    <source>
        <dbReference type="ARBA" id="ARBA00022490"/>
    </source>
</evidence>
<dbReference type="Pfam" id="PF21355">
    <property type="entry name" value="TRAF-mep_MATH"/>
    <property type="match status" value="1"/>
</dbReference>
<dbReference type="PROSITE" id="PS50144">
    <property type="entry name" value="MATH"/>
    <property type="match status" value="1"/>
</dbReference>
<evidence type="ECO:0000259" key="20">
    <source>
        <dbReference type="PROSITE" id="PS50144"/>
    </source>
</evidence>
<evidence type="ECO:0000256" key="10">
    <source>
        <dbReference type="ARBA" id="ARBA00022723"/>
    </source>
</evidence>
<keyword evidence="15" id="KW-0539">Nucleus</keyword>
<dbReference type="Gene3D" id="2.60.210.10">
    <property type="entry name" value="Apoptosis, Tumor Necrosis Factor Receptor Associated Protein 2, Chain A"/>
    <property type="match status" value="1"/>
</dbReference>
<accession>A0A6M4RXE6</accession>
<dbReference type="Pfam" id="PF02176">
    <property type="entry name" value="zf-TRAF"/>
    <property type="match status" value="1"/>
</dbReference>
<dbReference type="AlphaFoldDB" id="A0A6M4RXE6"/>
<keyword evidence="13" id="KW-0833">Ubl conjugation pathway</keyword>
<dbReference type="GO" id="GO:0043122">
    <property type="term" value="P:regulation of canonical NF-kappaB signal transduction"/>
    <property type="evidence" value="ECO:0007669"/>
    <property type="project" value="TreeGrafter"/>
</dbReference>
<dbReference type="GO" id="GO:0005811">
    <property type="term" value="C:lipid droplet"/>
    <property type="evidence" value="ECO:0007669"/>
    <property type="project" value="UniProtKB-SubCell"/>
</dbReference>
<dbReference type="InterPro" id="IPR002083">
    <property type="entry name" value="MATH/TRAF_dom"/>
</dbReference>
<dbReference type="FunFam" id="3.30.40.10:FF:000179">
    <property type="entry name" value="TNF receptor-associated factor"/>
    <property type="match status" value="1"/>
</dbReference>
<feature type="zinc finger region" description="TRAF-type" evidence="17">
    <location>
        <begin position="364"/>
        <end position="413"/>
    </location>
</feature>
<dbReference type="GO" id="GO:0005164">
    <property type="term" value="F:tumor necrosis factor receptor binding"/>
    <property type="evidence" value="ECO:0007669"/>
    <property type="project" value="InterPro"/>
</dbReference>
<dbReference type="GO" id="GO:0008270">
    <property type="term" value="F:zinc ion binding"/>
    <property type="evidence" value="ECO:0007669"/>
    <property type="project" value="UniProtKB-KW"/>
</dbReference>
<feature type="domain" description="MATH" evidence="20">
    <location>
        <begin position="555"/>
        <end position="725"/>
    </location>
</feature>
<feature type="compositionally biased region" description="Polar residues" evidence="18">
    <location>
        <begin position="461"/>
        <end position="483"/>
    </location>
</feature>
<feature type="domain" description="RING-type" evidence="19">
    <location>
        <begin position="230"/>
        <end position="269"/>
    </location>
</feature>
<name>A0A6M4RXE6_LETRI</name>
<evidence type="ECO:0000256" key="16">
    <source>
        <dbReference type="ARBA" id="ARBA00030810"/>
    </source>
</evidence>
<keyword evidence="7" id="KW-0963">Cytoplasm</keyword>
<evidence type="ECO:0000259" key="19">
    <source>
        <dbReference type="PROSITE" id="PS50089"/>
    </source>
</evidence>
<evidence type="ECO:0000256" key="11">
    <source>
        <dbReference type="ARBA" id="ARBA00022737"/>
    </source>
</evidence>
<dbReference type="InterPro" id="IPR027139">
    <property type="entry name" value="TRAF6_RING-HC"/>
</dbReference>
<evidence type="ECO:0000256" key="18">
    <source>
        <dbReference type="SAM" id="MobiDB-lite"/>
    </source>
</evidence>
<dbReference type="InterPro" id="IPR001293">
    <property type="entry name" value="Znf_TRAF"/>
</dbReference>
<evidence type="ECO:0000256" key="2">
    <source>
        <dbReference type="ARBA" id="ARBA00004123"/>
    </source>
</evidence>
<evidence type="ECO:0000259" key="21">
    <source>
        <dbReference type="PROSITE" id="PS50145"/>
    </source>
</evidence>
<dbReference type="InterPro" id="IPR017907">
    <property type="entry name" value="Znf_RING_CS"/>
</dbReference>
<feature type="region of interest" description="Disordered" evidence="18">
    <location>
        <begin position="734"/>
        <end position="759"/>
    </location>
</feature>
<evidence type="ECO:0000256" key="13">
    <source>
        <dbReference type="ARBA" id="ARBA00022786"/>
    </source>
</evidence>
<dbReference type="EC" id="2.3.2.27" evidence="6"/>
<dbReference type="PANTHER" id="PTHR10131">
    <property type="entry name" value="TNF RECEPTOR ASSOCIATED FACTOR"/>
    <property type="match status" value="1"/>
</dbReference>
<dbReference type="GO" id="GO:0061630">
    <property type="term" value="F:ubiquitin protein ligase activity"/>
    <property type="evidence" value="ECO:0007669"/>
    <property type="project" value="UniProtKB-EC"/>
</dbReference>